<accession>A0A086CH57</accession>
<feature type="transmembrane region" description="Helical" evidence="7">
    <location>
        <begin position="552"/>
        <end position="572"/>
    </location>
</feature>
<feature type="transmembrane region" description="Helical" evidence="7">
    <location>
        <begin position="405"/>
        <end position="427"/>
    </location>
</feature>
<name>A0A086CH57_9CHRO</name>
<evidence type="ECO:0000256" key="6">
    <source>
        <dbReference type="RuleBase" id="RU362091"/>
    </source>
</evidence>
<dbReference type="eggNOG" id="COG0591">
    <property type="taxonomic scope" value="Bacteria"/>
</dbReference>
<protein>
    <submittedName>
        <fullName evidence="8">Na+/proline symporter</fullName>
    </submittedName>
</protein>
<feature type="transmembrane region" description="Helical" evidence="7">
    <location>
        <begin position="261"/>
        <end position="280"/>
    </location>
</feature>
<evidence type="ECO:0000256" key="5">
    <source>
        <dbReference type="ARBA" id="ARBA00023136"/>
    </source>
</evidence>
<dbReference type="InterPro" id="IPR038377">
    <property type="entry name" value="Na/Glc_symporter_sf"/>
</dbReference>
<evidence type="ECO:0000256" key="7">
    <source>
        <dbReference type="SAM" id="Phobius"/>
    </source>
</evidence>
<keyword evidence="3 7" id="KW-0812">Transmembrane</keyword>
<dbReference type="GO" id="GO:0005886">
    <property type="term" value="C:plasma membrane"/>
    <property type="evidence" value="ECO:0007669"/>
    <property type="project" value="TreeGrafter"/>
</dbReference>
<feature type="transmembrane region" description="Helical" evidence="7">
    <location>
        <begin position="174"/>
        <end position="196"/>
    </location>
</feature>
<feature type="transmembrane region" description="Helical" evidence="7">
    <location>
        <begin position="6"/>
        <end position="25"/>
    </location>
</feature>
<dbReference type="AlphaFoldDB" id="A0A086CH57"/>
<keyword evidence="5 7" id="KW-0472">Membrane</keyword>
<evidence type="ECO:0000256" key="2">
    <source>
        <dbReference type="ARBA" id="ARBA00006434"/>
    </source>
</evidence>
<keyword evidence="4 7" id="KW-1133">Transmembrane helix</keyword>
<feature type="transmembrane region" description="Helical" evidence="7">
    <location>
        <begin position="52"/>
        <end position="81"/>
    </location>
</feature>
<dbReference type="PROSITE" id="PS50283">
    <property type="entry name" value="NA_SOLUT_SYMP_3"/>
    <property type="match status" value="1"/>
</dbReference>
<sequence>MHLIDWIVVLIYFFVTTILGLFVSYKKKIPAKNLEDNTYFVSDLLAGRNLSWWLAGTSMAATTFSIDTPLYICGIVASRGIVGNWEWWSFGISNIFLIYVFAGMWRRSGLLTDAEITELRYGGRNAAILRATKAFLFAIPINCIGIGYAMLAMIKMVNALELWQSLGFNPGEGVKLWTIISLNFFVLIYTGISGLWGVVITDFFQFFLGLVGSIILSIVTVYDAGGIGKLVVDVQNVTDFDVLSFIPIIYDGNFSFTWNDAAGITATTFSTYLFVQWWSFRRSDGGGEFVQRLLSVRGDTETKAKYEAEKATWLFNILNYVVRTWPWIVTALASIVLLPNLEDPELAYPTLMITYLPPIALGLVVSSLIAAFMSTISTSINWGASYLSNDLYKRFFRPEASDHELTVVVKIASVVVIILGSITAFYANDIRTIFRIVLAIGTGPGLVLILRWYWFRINAAAELSAMIAGFILGLISTFNPTFNMIFSDFGSKLLGISIITGVIWITTMFLTPPEKEETLINFYRHIRPGGRGWYFQQQQTGLKPAQDLRMDLLKVLAALLILFGSMFAIGGFLLLQPITGFISLMLAVFGGILLKNLEKKEISF</sequence>
<feature type="transmembrane region" description="Helical" evidence="7">
    <location>
        <begin position="359"/>
        <end position="384"/>
    </location>
</feature>
<feature type="transmembrane region" description="Helical" evidence="7">
    <location>
        <begin position="87"/>
        <end position="105"/>
    </location>
</feature>
<feature type="transmembrane region" description="Helical" evidence="7">
    <location>
        <begin position="493"/>
        <end position="511"/>
    </location>
</feature>
<gene>
    <name evidence="8" type="ORF">ucyna2_00590</name>
</gene>
<evidence type="ECO:0000313" key="8">
    <source>
        <dbReference type="EMBL" id="KFF41521.1"/>
    </source>
</evidence>
<evidence type="ECO:0000313" key="9">
    <source>
        <dbReference type="Proteomes" id="UP000028922"/>
    </source>
</evidence>
<dbReference type="Pfam" id="PF00474">
    <property type="entry name" value="SSF"/>
    <property type="match status" value="1"/>
</dbReference>
<evidence type="ECO:0000256" key="1">
    <source>
        <dbReference type="ARBA" id="ARBA00004141"/>
    </source>
</evidence>
<comment type="caution">
    <text evidence="8">The sequence shown here is derived from an EMBL/GenBank/DDBJ whole genome shotgun (WGS) entry which is preliminary data.</text>
</comment>
<feature type="transmembrane region" description="Helical" evidence="7">
    <location>
        <begin position="578"/>
        <end position="597"/>
    </location>
</feature>
<dbReference type="InterPro" id="IPR001734">
    <property type="entry name" value="Na/solute_symporter"/>
</dbReference>
<dbReference type="GO" id="GO:0005412">
    <property type="term" value="F:D-glucose:sodium symporter activity"/>
    <property type="evidence" value="ECO:0007669"/>
    <property type="project" value="TreeGrafter"/>
</dbReference>
<evidence type="ECO:0000256" key="3">
    <source>
        <dbReference type="ARBA" id="ARBA00022692"/>
    </source>
</evidence>
<dbReference type="PANTHER" id="PTHR11819">
    <property type="entry name" value="SOLUTE CARRIER FAMILY 5"/>
    <property type="match status" value="1"/>
</dbReference>
<organism evidence="8 9">
    <name type="scientific">Candidatus Atelocyanobacterium thalassa isolate SIO64986</name>
    <dbReference type="NCBI Taxonomy" id="1527444"/>
    <lineage>
        <taxon>Bacteria</taxon>
        <taxon>Bacillati</taxon>
        <taxon>Cyanobacteriota</taxon>
        <taxon>Cyanophyceae</taxon>
        <taxon>Oscillatoriophycideae</taxon>
        <taxon>Chroococcales</taxon>
        <taxon>Aphanothecaceae</taxon>
        <taxon>Candidatus Atelocyanobacterium</taxon>
        <taxon>Candidatus Atelocyanobacterium thalassae</taxon>
    </lineage>
</organism>
<feature type="transmembrane region" description="Helical" evidence="7">
    <location>
        <begin position="203"/>
        <end position="222"/>
    </location>
</feature>
<comment type="subcellular location">
    <subcellularLocation>
        <location evidence="1">Membrane</location>
        <topology evidence="1">Multi-pass membrane protein</topology>
    </subcellularLocation>
</comment>
<feature type="transmembrane region" description="Helical" evidence="7">
    <location>
        <begin position="320"/>
        <end position="339"/>
    </location>
</feature>
<dbReference type="STRING" id="1527444.ucyna2_00590"/>
<evidence type="ECO:0000256" key="4">
    <source>
        <dbReference type="ARBA" id="ARBA00022989"/>
    </source>
</evidence>
<dbReference type="EMBL" id="JPSP01000005">
    <property type="protein sequence ID" value="KFF41521.1"/>
    <property type="molecule type" value="Genomic_DNA"/>
</dbReference>
<dbReference type="PANTHER" id="PTHR11819:SF77">
    <property type="entry name" value="SODIUM_GLUCOSE COTRANSPORT PROTEIN"/>
    <property type="match status" value="1"/>
</dbReference>
<comment type="similarity">
    <text evidence="2 6">Belongs to the sodium:solute symporter (SSF) (TC 2.A.21) family.</text>
</comment>
<reference evidence="8 9" key="1">
    <citation type="submission" date="2014-08" db="EMBL/GenBank/DDBJ databases">
        <title>Comparative genomics reveals surprising divergence of two closely related strains of uncultivated UCYN-A cyanobacteria.</title>
        <authorList>
            <person name="Bombar D."/>
            <person name="Heller P."/>
            <person name="Sanchez-Baracaldo P."/>
            <person name="Carter B.J."/>
            <person name="Zert J.P."/>
        </authorList>
    </citation>
    <scope>NUCLEOTIDE SEQUENCE [LARGE SCALE GENOMIC DNA]</scope>
</reference>
<dbReference type="PATRIC" id="fig|1527444.3.peg.566"/>
<proteinExistence type="inferred from homology"/>
<feature type="transmembrane region" description="Helical" evidence="7">
    <location>
        <begin position="466"/>
        <end position="487"/>
    </location>
</feature>
<dbReference type="Proteomes" id="UP000028922">
    <property type="component" value="Unassembled WGS sequence"/>
</dbReference>
<dbReference type="CDD" id="cd11477">
    <property type="entry name" value="SLC5sbd_u1"/>
    <property type="match status" value="1"/>
</dbReference>
<feature type="transmembrane region" description="Helical" evidence="7">
    <location>
        <begin position="433"/>
        <end position="454"/>
    </location>
</feature>
<feature type="transmembrane region" description="Helical" evidence="7">
    <location>
        <begin position="134"/>
        <end position="154"/>
    </location>
</feature>
<dbReference type="Gene3D" id="1.20.1730.10">
    <property type="entry name" value="Sodium/glucose cotransporter"/>
    <property type="match status" value="1"/>
</dbReference>